<gene>
    <name evidence="10" type="ORF">CJN711_LOCUS32864</name>
</gene>
<evidence type="ECO:0000313" key="11">
    <source>
        <dbReference type="Proteomes" id="UP000663855"/>
    </source>
</evidence>
<evidence type="ECO:0000256" key="8">
    <source>
        <dbReference type="PROSITE-ProRule" id="PRU00504"/>
    </source>
</evidence>
<dbReference type="InterPro" id="IPR011043">
    <property type="entry name" value="Gal_Oxase/kelch_b-propeller"/>
</dbReference>
<organism evidence="10 11">
    <name type="scientific">Rotaria magnacalcarata</name>
    <dbReference type="NCBI Taxonomy" id="392030"/>
    <lineage>
        <taxon>Eukaryota</taxon>
        <taxon>Metazoa</taxon>
        <taxon>Spiralia</taxon>
        <taxon>Gnathifera</taxon>
        <taxon>Rotifera</taxon>
        <taxon>Eurotatoria</taxon>
        <taxon>Bdelloidea</taxon>
        <taxon>Philodinida</taxon>
        <taxon>Philodinidae</taxon>
        <taxon>Rotaria</taxon>
    </lineage>
</organism>
<feature type="transmembrane region" description="Helical" evidence="9">
    <location>
        <begin position="262"/>
        <end position="281"/>
    </location>
</feature>
<feature type="transmembrane region" description="Helical" evidence="9">
    <location>
        <begin position="302"/>
        <end position="323"/>
    </location>
</feature>
<feature type="repeat" description="NHL" evidence="8">
    <location>
        <begin position="482"/>
        <end position="520"/>
    </location>
</feature>
<dbReference type="SMART" id="SM00612">
    <property type="entry name" value="Kelch"/>
    <property type="match status" value="6"/>
</dbReference>
<dbReference type="PROSITE" id="PS51125">
    <property type="entry name" value="NHL"/>
    <property type="match status" value="2"/>
</dbReference>
<feature type="transmembrane region" description="Helical" evidence="9">
    <location>
        <begin position="59"/>
        <end position="80"/>
    </location>
</feature>
<evidence type="ECO:0000256" key="5">
    <source>
        <dbReference type="ARBA" id="ARBA00022737"/>
    </source>
</evidence>
<dbReference type="Gene3D" id="1.20.1250.20">
    <property type="entry name" value="MFS general substrate transporter like domains"/>
    <property type="match status" value="1"/>
</dbReference>
<dbReference type="GO" id="GO:0016020">
    <property type="term" value="C:membrane"/>
    <property type="evidence" value="ECO:0007669"/>
    <property type="project" value="UniProtKB-SubCell"/>
</dbReference>
<proteinExistence type="inferred from homology"/>
<dbReference type="PANTHER" id="PTHR46344">
    <property type="entry name" value="OS02G0202900 PROTEIN"/>
    <property type="match status" value="1"/>
</dbReference>
<dbReference type="Gene3D" id="2.120.10.30">
    <property type="entry name" value="TolB, C-terminal domain"/>
    <property type="match status" value="1"/>
</dbReference>
<feature type="transmembrane region" description="Helical" evidence="9">
    <location>
        <begin position="20"/>
        <end position="47"/>
    </location>
</feature>
<dbReference type="Proteomes" id="UP000663855">
    <property type="component" value="Unassembled WGS sequence"/>
</dbReference>
<evidence type="ECO:0000256" key="1">
    <source>
        <dbReference type="ARBA" id="ARBA00004141"/>
    </source>
</evidence>
<feature type="repeat" description="NHL" evidence="8">
    <location>
        <begin position="587"/>
        <end position="623"/>
    </location>
</feature>
<dbReference type="Pfam" id="PF05978">
    <property type="entry name" value="UNC-93"/>
    <property type="match status" value="1"/>
</dbReference>
<dbReference type="InterPro" id="IPR036259">
    <property type="entry name" value="MFS_trans_sf"/>
</dbReference>
<dbReference type="InterPro" id="IPR037293">
    <property type="entry name" value="Gal_Oxidase_central_sf"/>
</dbReference>
<dbReference type="SUPFAM" id="SSF103473">
    <property type="entry name" value="MFS general substrate transporter"/>
    <property type="match status" value="1"/>
</dbReference>
<dbReference type="CDD" id="cd05819">
    <property type="entry name" value="NHL"/>
    <property type="match status" value="1"/>
</dbReference>
<evidence type="ECO:0000256" key="7">
    <source>
        <dbReference type="ARBA" id="ARBA00023136"/>
    </source>
</evidence>
<dbReference type="InterPro" id="IPR006652">
    <property type="entry name" value="Kelch_1"/>
</dbReference>
<feature type="transmembrane region" description="Helical" evidence="9">
    <location>
        <begin position="92"/>
        <end position="116"/>
    </location>
</feature>
<comment type="caution">
    <text evidence="10">The sequence shown here is derived from an EMBL/GenBank/DDBJ whole genome shotgun (WGS) entry which is preliminary data.</text>
</comment>
<evidence type="ECO:0000256" key="2">
    <source>
        <dbReference type="ARBA" id="ARBA00009172"/>
    </source>
</evidence>
<accession>A0A815Z7P7</accession>
<keyword evidence="5" id="KW-0677">Repeat</keyword>
<dbReference type="Gene3D" id="2.120.10.80">
    <property type="entry name" value="Kelch-type beta propeller"/>
    <property type="match status" value="1"/>
</dbReference>
<dbReference type="Pfam" id="PF01436">
    <property type="entry name" value="NHL"/>
    <property type="match status" value="2"/>
</dbReference>
<sequence>MFIGASAYFFYVLSFLSPMIWSFYLTSVLLGVGAAILWTAEGAYLAANSDEHTTSRNTGVFWALFQCSLLGGNLYVYLSLKADAITRTTRYPLFFVFSVVCAIGLVIYACIIWRWLIERRGQKLQSDPIEQKTALSDVIETFKIALRLLKTRNMLLLLIPFAYTGFSQTFFQTVYATCIGHTIKYGTTRKRLIGLHGVLVGVGEIIGGGLFGFITKPKTSSQCALVILIGFFLQSIFYYSAWINFPADAPANETNAESYFQFSSSTSQVIAFVGSFIVGLGDSALNTQLFTVLASQFKHSSASAFALFQLVQGIASAIAYSYAGSLDLQYQLITVAGTAAVGNSSRELALPHGIFFHRKSNTLYVADLGNTRVQIFSLNQPSTGGTTAVFKVVEPNKIYVDDDDDNTEPTIYIAVFVGNRVEKWTKGATHGVQIGDECRSCSGISVDREKNVYMSESDRHRVLKWSPRTNTTIIVAGKTDDRGSSSEQLSNPEAIYIDQSSGIFYVADSHNNRIQKLTKDSLDAVTVAGSKTDSPGTDVGSLADPTGVWVDEETKVVYVADTLNNRVERWLPDASKGDTIAGGFGLGDAENQFNTPNDLTFDSEGNLYVSDTWNHRIQRFHIIDNHPCTPTSTVRPEAQICQDASPYDSCSTNEACSCLPLMNTNNDGICASLYVKCSELISCANNNRTCYRPGHLCVNHSRCHSTALCYPANMALPALCPPISLMKKKWSKTGCMNHTRRSHTTSVLINEKVLVAGGFDNGAISNAELYDPSTEIWTTIDSMNDARGEHTASILMNGKVLITGGLATRGFLNSSELYDPSTETWTTTGSMTNARGEHITSVLTDGKVLVTGGYGDSHWLNSAELYDPSTETWTTTGSMNNTRSEHTSSVLANGNVLVTGGHVSIDSLASAEVYDPSTETWTATSSMNSARSEHTASVLMNGKVLVAGGSNYSHSLNSAELYDPSTQTWTITGSMNHARWKHTASVLRNGKVLVTGGFDHNALNSAELYDPSTELWTTIGSMNDARGEHTASVLTNGKMLVTGGSNGGMALNSAELHKLITLDDRHH</sequence>
<dbReference type="Pfam" id="PF24681">
    <property type="entry name" value="Kelch_KLHDC2_KLHL20_DRC7"/>
    <property type="match status" value="1"/>
</dbReference>
<dbReference type="Gene3D" id="2.130.10.80">
    <property type="entry name" value="Galactose oxidase/kelch, beta-propeller"/>
    <property type="match status" value="2"/>
</dbReference>
<evidence type="ECO:0000256" key="9">
    <source>
        <dbReference type="SAM" id="Phobius"/>
    </source>
</evidence>
<dbReference type="InterPro" id="IPR010291">
    <property type="entry name" value="Ion_channel_UNC-93"/>
</dbReference>
<comment type="subcellular location">
    <subcellularLocation>
        <location evidence="1">Membrane</location>
        <topology evidence="1">Multi-pass membrane protein</topology>
    </subcellularLocation>
</comment>
<dbReference type="SUPFAM" id="SSF101898">
    <property type="entry name" value="NHL repeat"/>
    <property type="match status" value="1"/>
</dbReference>
<keyword evidence="7 9" id="KW-0472">Membrane</keyword>
<keyword evidence="3" id="KW-0880">Kelch repeat</keyword>
<dbReference type="Pfam" id="PF01344">
    <property type="entry name" value="Kelch_1"/>
    <property type="match status" value="2"/>
</dbReference>
<keyword evidence="4 9" id="KW-0812">Transmembrane</keyword>
<keyword evidence="6 9" id="KW-1133">Transmembrane helix</keyword>
<dbReference type="EMBL" id="CAJNOV010015814">
    <property type="protein sequence ID" value="CAF1579973.1"/>
    <property type="molecule type" value="Genomic_DNA"/>
</dbReference>
<dbReference type="InterPro" id="IPR011042">
    <property type="entry name" value="6-blade_b-propeller_TolB-like"/>
</dbReference>
<dbReference type="Gene3D" id="2.40.10.500">
    <property type="match status" value="2"/>
</dbReference>
<feature type="transmembrane region" description="Helical" evidence="9">
    <location>
        <begin position="223"/>
        <end position="242"/>
    </location>
</feature>
<dbReference type="InterPro" id="IPR001258">
    <property type="entry name" value="NHL_repeat"/>
</dbReference>
<feature type="transmembrane region" description="Helical" evidence="9">
    <location>
        <begin position="195"/>
        <end position="214"/>
    </location>
</feature>
<evidence type="ECO:0000256" key="3">
    <source>
        <dbReference type="ARBA" id="ARBA00022441"/>
    </source>
</evidence>
<dbReference type="PANTHER" id="PTHR46344:SF27">
    <property type="entry name" value="KELCH REPEAT SUPERFAMILY PROTEIN"/>
    <property type="match status" value="1"/>
</dbReference>
<dbReference type="InterPro" id="IPR015915">
    <property type="entry name" value="Kelch-typ_b-propeller"/>
</dbReference>
<evidence type="ECO:0000256" key="4">
    <source>
        <dbReference type="ARBA" id="ARBA00022692"/>
    </source>
</evidence>
<evidence type="ECO:0000256" key="6">
    <source>
        <dbReference type="ARBA" id="ARBA00022989"/>
    </source>
</evidence>
<dbReference type="SUPFAM" id="SSF50965">
    <property type="entry name" value="Galactose oxidase, central domain"/>
    <property type="match status" value="1"/>
</dbReference>
<protein>
    <submittedName>
        <fullName evidence="10">Uncharacterized protein</fullName>
    </submittedName>
</protein>
<comment type="similarity">
    <text evidence="2">Belongs to the unc-93 family.</text>
</comment>
<evidence type="ECO:0000313" key="10">
    <source>
        <dbReference type="EMBL" id="CAF1579973.1"/>
    </source>
</evidence>
<feature type="transmembrane region" description="Helical" evidence="9">
    <location>
        <begin position="155"/>
        <end position="175"/>
    </location>
</feature>
<reference evidence="10" key="1">
    <citation type="submission" date="2021-02" db="EMBL/GenBank/DDBJ databases">
        <authorList>
            <person name="Nowell W R."/>
        </authorList>
    </citation>
    <scope>NUCLEOTIDE SEQUENCE</scope>
</reference>
<dbReference type="AlphaFoldDB" id="A0A815Z7P7"/>
<name>A0A815Z7P7_9BILA</name>